<dbReference type="EMBL" id="HBIS01000503">
    <property type="protein sequence ID" value="CAE0606606.1"/>
    <property type="molecule type" value="Transcribed_RNA"/>
</dbReference>
<protein>
    <submittedName>
        <fullName evidence="7">Uncharacterized protein</fullName>
    </submittedName>
</protein>
<gene>
    <name evidence="7" type="ORF">PSAL00342_LOCUS422</name>
</gene>
<organism evidence="7">
    <name type="scientific">Picocystis salinarum</name>
    <dbReference type="NCBI Taxonomy" id="88271"/>
    <lineage>
        <taxon>Eukaryota</taxon>
        <taxon>Viridiplantae</taxon>
        <taxon>Chlorophyta</taxon>
        <taxon>Picocystophyceae</taxon>
        <taxon>Picocystales</taxon>
        <taxon>Picocystaceae</taxon>
        <taxon>Picocystis</taxon>
    </lineage>
</organism>
<dbReference type="GO" id="GO:0009102">
    <property type="term" value="P:biotin biosynthetic process"/>
    <property type="evidence" value="ECO:0007669"/>
    <property type="project" value="TreeGrafter"/>
</dbReference>
<evidence type="ECO:0000256" key="6">
    <source>
        <dbReference type="RuleBase" id="RU003560"/>
    </source>
</evidence>
<dbReference type="PROSITE" id="PS00600">
    <property type="entry name" value="AA_TRANSFER_CLASS_3"/>
    <property type="match status" value="1"/>
</dbReference>
<dbReference type="Gene3D" id="3.90.1150.10">
    <property type="entry name" value="Aspartate Aminotransferase, domain 1"/>
    <property type="match status" value="1"/>
</dbReference>
<evidence type="ECO:0000256" key="2">
    <source>
        <dbReference type="ARBA" id="ARBA00008954"/>
    </source>
</evidence>
<dbReference type="SUPFAM" id="SSF53383">
    <property type="entry name" value="PLP-dependent transferases"/>
    <property type="match status" value="1"/>
</dbReference>
<dbReference type="CDD" id="cd00610">
    <property type="entry name" value="OAT_like"/>
    <property type="match status" value="1"/>
</dbReference>
<dbReference type="AlphaFoldDB" id="A0A7S3U8W3"/>
<dbReference type="GO" id="GO:0005739">
    <property type="term" value="C:mitochondrion"/>
    <property type="evidence" value="ECO:0007669"/>
    <property type="project" value="UniProtKB-SubCell"/>
</dbReference>
<dbReference type="NCBIfam" id="NF004767">
    <property type="entry name" value="PRK06105.1"/>
    <property type="match status" value="1"/>
</dbReference>
<accession>A0A7S3U8W3</accession>
<keyword evidence="3" id="KW-0032">Aminotransferase</keyword>
<name>A0A7S3U8W3_9CHLO</name>
<dbReference type="PIRSF" id="PIRSF000521">
    <property type="entry name" value="Transaminase_4ab_Lys_Orn"/>
    <property type="match status" value="1"/>
</dbReference>
<evidence type="ECO:0000256" key="3">
    <source>
        <dbReference type="ARBA" id="ARBA00022576"/>
    </source>
</evidence>
<proteinExistence type="inferred from homology"/>
<dbReference type="InterPro" id="IPR015422">
    <property type="entry name" value="PyrdxlP-dep_Trfase_small"/>
</dbReference>
<keyword evidence="4" id="KW-0808">Transferase</keyword>
<sequence>MWRRNVASRVAKGVAREATSYPEVCEHEVGEHARTMLAPFTSSKPVPGQPPLVMVKAEGCYVYDETGKSYLDGLAGLWSTSLGVQPRLAEAAKKQMDELPYYHSFWNRTTDVASQLSSELVGLGKALDVKKVFFTTSGSEANDTNVKVAWYYWNALGKPQRKKIIARHKAYHGVTIAASSLSGLPALHKAFDPIPLDFVRHTDTPHFWRHGRPGETESEFSGRLARNLEDLILKEDPETIAAFIAEPIMGAGGVIPPPEGYFDKIQQVLKKYEILFIADEVVTAFGRIGHMFGSEHFQMKPDLITTAKAISNAYVPLGAAFITQRVADVVDAHSGSMGTFGHGFTYSGHPVSCAVALEALKIYRELDIPRRVREDIGPAFQSGLRVIGEESQIVGEVRGNGMMAAMELARHRDPGRPLPPELSSASYLASRALEYGLIVRAVGDIVILSPPLVLSHAELSEMMAKLRMALQDTENMVAYKT</sequence>
<dbReference type="PANTHER" id="PTHR42684">
    <property type="entry name" value="ADENOSYLMETHIONINE-8-AMINO-7-OXONONANOATE AMINOTRANSFERASE"/>
    <property type="match status" value="1"/>
</dbReference>
<dbReference type="FunFam" id="3.40.640.10:FF:000014">
    <property type="entry name" value="Adenosylmethionine-8-amino-7-oxononanoate aminotransferase, probable"/>
    <property type="match status" value="1"/>
</dbReference>
<dbReference type="InterPro" id="IPR015421">
    <property type="entry name" value="PyrdxlP-dep_Trfase_major"/>
</dbReference>
<keyword evidence="5 6" id="KW-0663">Pyridoxal phosphate</keyword>
<comment type="subcellular location">
    <subcellularLocation>
        <location evidence="1">Mitochondrion</location>
    </subcellularLocation>
</comment>
<dbReference type="Pfam" id="PF00202">
    <property type="entry name" value="Aminotran_3"/>
    <property type="match status" value="1"/>
</dbReference>
<dbReference type="InterPro" id="IPR005814">
    <property type="entry name" value="Aminotrans_3"/>
</dbReference>
<dbReference type="PANTHER" id="PTHR42684:SF3">
    <property type="entry name" value="ADENOSYLMETHIONINE-8-AMINO-7-OXONONANOATE AMINOTRANSFERASE"/>
    <property type="match status" value="1"/>
</dbReference>
<evidence type="ECO:0000256" key="5">
    <source>
        <dbReference type="ARBA" id="ARBA00022898"/>
    </source>
</evidence>
<evidence type="ECO:0000313" key="7">
    <source>
        <dbReference type="EMBL" id="CAE0606606.1"/>
    </source>
</evidence>
<comment type="similarity">
    <text evidence="2 6">Belongs to the class-III pyridoxal-phosphate-dependent aminotransferase family.</text>
</comment>
<dbReference type="GO" id="GO:0009448">
    <property type="term" value="P:gamma-aminobutyric acid metabolic process"/>
    <property type="evidence" value="ECO:0007669"/>
    <property type="project" value="TreeGrafter"/>
</dbReference>
<dbReference type="InterPro" id="IPR049704">
    <property type="entry name" value="Aminotrans_3_PPA_site"/>
</dbReference>
<dbReference type="GO" id="GO:0030170">
    <property type="term" value="F:pyridoxal phosphate binding"/>
    <property type="evidence" value="ECO:0007669"/>
    <property type="project" value="InterPro"/>
</dbReference>
<evidence type="ECO:0000256" key="4">
    <source>
        <dbReference type="ARBA" id="ARBA00022679"/>
    </source>
</evidence>
<dbReference type="InterPro" id="IPR015424">
    <property type="entry name" value="PyrdxlP-dep_Trfase"/>
</dbReference>
<reference evidence="7" key="1">
    <citation type="submission" date="2021-01" db="EMBL/GenBank/DDBJ databases">
        <authorList>
            <person name="Corre E."/>
            <person name="Pelletier E."/>
            <person name="Niang G."/>
            <person name="Scheremetjew M."/>
            <person name="Finn R."/>
            <person name="Kale V."/>
            <person name="Holt S."/>
            <person name="Cochrane G."/>
            <person name="Meng A."/>
            <person name="Brown T."/>
            <person name="Cohen L."/>
        </authorList>
    </citation>
    <scope>NUCLEOTIDE SEQUENCE</scope>
    <source>
        <strain evidence="7">CCMP1897</strain>
    </source>
</reference>
<dbReference type="GO" id="GO:0004015">
    <property type="term" value="F:adenosylmethionine-8-amino-7-oxononanoate transaminase activity"/>
    <property type="evidence" value="ECO:0007669"/>
    <property type="project" value="TreeGrafter"/>
</dbReference>
<evidence type="ECO:0000256" key="1">
    <source>
        <dbReference type="ARBA" id="ARBA00004173"/>
    </source>
</evidence>
<dbReference type="Gene3D" id="3.40.640.10">
    <property type="entry name" value="Type I PLP-dependent aspartate aminotransferase-like (Major domain)"/>
    <property type="match status" value="1"/>
</dbReference>